<name>A0A6B3N8T6_9CYAN</name>
<proteinExistence type="predicted"/>
<dbReference type="PIRSF" id="PIRSF018008">
    <property type="entry name" value="UCP018008"/>
    <property type="match status" value="1"/>
</dbReference>
<evidence type="ECO:0000313" key="1">
    <source>
        <dbReference type="EMBL" id="NER27883.1"/>
    </source>
</evidence>
<accession>A0A6B3N8T6</accession>
<dbReference type="Pfam" id="PF04250">
    <property type="entry name" value="DUF429"/>
    <property type="match status" value="1"/>
</dbReference>
<dbReference type="InterPro" id="IPR008306">
    <property type="entry name" value="UCP018008"/>
</dbReference>
<dbReference type="EMBL" id="JAAHFQ010000145">
    <property type="protein sequence ID" value="NER27883.1"/>
    <property type="molecule type" value="Genomic_DNA"/>
</dbReference>
<comment type="caution">
    <text evidence="1">The sequence shown here is derived from an EMBL/GenBank/DDBJ whole genome shotgun (WGS) entry which is preliminary data.</text>
</comment>
<dbReference type="AlphaFoldDB" id="A0A6B3N8T6"/>
<protein>
    <submittedName>
        <fullName evidence="1">DUF429 domain-containing protein</fullName>
    </submittedName>
</protein>
<dbReference type="InterPro" id="IPR007362">
    <property type="entry name" value="DUF429"/>
</dbReference>
<organism evidence="1">
    <name type="scientific">Symploca sp. SIO1C4</name>
    <dbReference type="NCBI Taxonomy" id="2607765"/>
    <lineage>
        <taxon>Bacteria</taxon>
        <taxon>Bacillati</taxon>
        <taxon>Cyanobacteriota</taxon>
        <taxon>Cyanophyceae</taxon>
        <taxon>Coleofasciculales</taxon>
        <taxon>Coleofasciculaceae</taxon>
        <taxon>Symploca</taxon>
    </lineage>
</organism>
<sequence length="260" mass="29255">MKFLGIDLGWSSGSSGLCCLGWSSQQLKLLDLDRRQATTDILSWVENCVSSTEAAMIAVDAPTLIPNAKGMRLPDRLTHQYFGRYHAGCYPANLNRPFAQRTVEFGLSLEKQGFAHAPAISPKQSGRFQIEVYPHPATVHLFSLNRILKYKKGKLAQRRSELIKLCQYILNLLPTLEPTLNLSNSPININLMYNALLEQMTTTGAALKVVEDQLDSLICAYIAAHWWYWGIERNWVLGNKAEGYIIVPAPRQRMHLNVGK</sequence>
<reference evidence="1" key="1">
    <citation type="submission" date="2019-11" db="EMBL/GenBank/DDBJ databases">
        <title>Genomic insights into an expanded diversity of filamentous marine cyanobacteria reveals the extraordinary biosynthetic potential of Moorea and Okeania.</title>
        <authorList>
            <person name="Ferreira Leao T."/>
            <person name="Wang M."/>
            <person name="Moss N."/>
            <person name="Da Silva R."/>
            <person name="Sanders J."/>
            <person name="Nurk S."/>
            <person name="Gurevich A."/>
            <person name="Humphrey G."/>
            <person name="Reher R."/>
            <person name="Zhu Q."/>
            <person name="Belda-Ferre P."/>
            <person name="Glukhov E."/>
            <person name="Rex R."/>
            <person name="Dorrestein P.C."/>
            <person name="Knight R."/>
            <person name="Pevzner P."/>
            <person name="Gerwick W.H."/>
            <person name="Gerwick L."/>
        </authorList>
    </citation>
    <scope>NUCLEOTIDE SEQUENCE</scope>
    <source>
        <strain evidence="1">SIO1C4</strain>
    </source>
</reference>
<gene>
    <name evidence="1" type="ORF">F6J89_09670</name>
</gene>